<evidence type="ECO:0000259" key="11">
    <source>
        <dbReference type="Pfam" id="PF16656"/>
    </source>
</evidence>
<evidence type="ECO:0000256" key="3">
    <source>
        <dbReference type="ARBA" id="ARBA00011738"/>
    </source>
</evidence>
<gene>
    <name evidence="12" type="ORF">AXG93_4343s1190</name>
</gene>
<comment type="subunit">
    <text evidence="3">Homodimer.</text>
</comment>
<feature type="signal peptide" evidence="7">
    <location>
        <begin position="1"/>
        <end position="24"/>
    </location>
</feature>
<dbReference type="InterPro" id="IPR004843">
    <property type="entry name" value="Calcineurin-like_PHP"/>
</dbReference>
<name>A0A176VVN2_MARPO</name>
<dbReference type="InterPro" id="IPR015914">
    <property type="entry name" value="PAPs_N"/>
</dbReference>
<comment type="similarity">
    <text evidence="2 7">Belongs to the metallophosphoesterase superfamily. Purple acid phosphatase family.</text>
</comment>
<dbReference type="EC" id="3.1.3.2" evidence="7"/>
<evidence type="ECO:0000256" key="7">
    <source>
        <dbReference type="RuleBase" id="RU361203"/>
    </source>
</evidence>
<keyword evidence="8" id="KW-1133">Transmembrane helix</keyword>
<evidence type="ECO:0000256" key="4">
    <source>
        <dbReference type="ARBA" id="ARBA00022525"/>
    </source>
</evidence>
<comment type="caution">
    <text evidence="12">The sequence shown here is derived from an EMBL/GenBank/DDBJ whole genome shotgun (WGS) entry which is preliminary data.</text>
</comment>
<dbReference type="Gene3D" id="2.60.40.380">
    <property type="entry name" value="Purple acid phosphatase-like, N-terminal"/>
    <property type="match status" value="1"/>
</dbReference>
<dbReference type="EMBL" id="LVLJ01002613">
    <property type="protein sequence ID" value="OAE24352.1"/>
    <property type="molecule type" value="Genomic_DNA"/>
</dbReference>
<dbReference type="InterPro" id="IPR025733">
    <property type="entry name" value="PAPs_C"/>
</dbReference>
<comment type="catalytic activity">
    <reaction evidence="7">
        <text>a phosphate monoester + H2O = an alcohol + phosphate</text>
        <dbReference type="Rhea" id="RHEA:15017"/>
        <dbReference type="ChEBI" id="CHEBI:15377"/>
        <dbReference type="ChEBI" id="CHEBI:30879"/>
        <dbReference type="ChEBI" id="CHEBI:43474"/>
        <dbReference type="ChEBI" id="CHEBI:67140"/>
        <dbReference type="EC" id="3.1.3.2"/>
    </reaction>
</comment>
<dbReference type="Pfam" id="PF14008">
    <property type="entry name" value="Metallophos_C"/>
    <property type="match status" value="1"/>
</dbReference>
<dbReference type="Gene3D" id="3.60.21.10">
    <property type="match status" value="1"/>
</dbReference>
<feature type="transmembrane region" description="Helical" evidence="8">
    <location>
        <begin position="597"/>
        <end position="620"/>
    </location>
</feature>
<accession>A0A176VVN2</accession>
<dbReference type="Pfam" id="PF00149">
    <property type="entry name" value="Metallophos"/>
    <property type="match status" value="1"/>
</dbReference>
<reference evidence="12" key="1">
    <citation type="submission" date="2016-03" db="EMBL/GenBank/DDBJ databases">
        <title>Mechanisms controlling the formation of the plant cell surface in tip-growing cells are functionally conserved among land plants.</title>
        <authorList>
            <person name="Honkanen S."/>
            <person name="Jones V.A."/>
            <person name="Morieri G."/>
            <person name="Champion C."/>
            <person name="Hetherington A.J."/>
            <person name="Kelly S."/>
            <person name="Saint-Marcoux D."/>
            <person name="Proust H."/>
            <person name="Prescott H."/>
            <person name="Dolan L."/>
        </authorList>
    </citation>
    <scope>NUCLEOTIDE SEQUENCE [LARGE SCALE GENOMIC DNA]</scope>
    <source>
        <tissue evidence="12">Whole gametophyte</tissue>
    </source>
</reference>
<dbReference type="GO" id="GO:0005576">
    <property type="term" value="C:extracellular region"/>
    <property type="evidence" value="ECO:0007669"/>
    <property type="project" value="UniProtKB-SubCell"/>
</dbReference>
<evidence type="ECO:0000256" key="6">
    <source>
        <dbReference type="ARBA" id="ARBA00023180"/>
    </source>
</evidence>
<evidence type="ECO:0000259" key="10">
    <source>
        <dbReference type="Pfam" id="PF14008"/>
    </source>
</evidence>
<evidence type="ECO:0000313" key="13">
    <source>
        <dbReference type="Proteomes" id="UP000077202"/>
    </source>
</evidence>
<dbReference type="GO" id="GO:0046872">
    <property type="term" value="F:metal ion binding"/>
    <property type="evidence" value="ECO:0007669"/>
    <property type="project" value="InterPro"/>
</dbReference>
<feature type="domain" description="Calcineurin-like phosphoesterase" evidence="9">
    <location>
        <begin position="296"/>
        <end position="489"/>
    </location>
</feature>
<proteinExistence type="inferred from homology"/>
<evidence type="ECO:0000256" key="8">
    <source>
        <dbReference type="SAM" id="Phobius"/>
    </source>
</evidence>
<evidence type="ECO:0000313" key="12">
    <source>
        <dbReference type="EMBL" id="OAE24352.1"/>
    </source>
</evidence>
<keyword evidence="8" id="KW-0472">Membrane</keyword>
<feature type="domain" description="Purple acid phosphatase C-terminal" evidence="10">
    <location>
        <begin position="510"/>
        <end position="577"/>
    </location>
</feature>
<dbReference type="Pfam" id="PF16656">
    <property type="entry name" value="Pur_ac_phosph_N"/>
    <property type="match status" value="1"/>
</dbReference>
<dbReference type="InterPro" id="IPR008963">
    <property type="entry name" value="Purple_acid_Pase-like_N"/>
</dbReference>
<evidence type="ECO:0000259" key="9">
    <source>
        <dbReference type="Pfam" id="PF00149"/>
    </source>
</evidence>
<keyword evidence="4" id="KW-0964">Secreted</keyword>
<protein>
    <recommendedName>
        <fullName evidence="7">Purple acid phosphatase</fullName>
        <ecNumber evidence="7">3.1.3.2</ecNumber>
    </recommendedName>
</protein>
<dbReference type="AlphaFoldDB" id="A0A176VVN2"/>
<evidence type="ECO:0000256" key="2">
    <source>
        <dbReference type="ARBA" id="ARBA00008723"/>
    </source>
</evidence>
<dbReference type="PANTHER" id="PTHR45778:SF7">
    <property type="entry name" value="PURPLE ACID PHOSPHATASE"/>
    <property type="match status" value="1"/>
</dbReference>
<feature type="domain" description="Purple acid phosphatase N-terminal" evidence="11">
    <location>
        <begin position="147"/>
        <end position="249"/>
    </location>
</feature>
<dbReference type="Proteomes" id="UP000077202">
    <property type="component" value="Unassembled WGS sequence"/>
</dbReference>
<sequence length="649" mass="73717">MGGAAQFLIFIMIIIIIKESFAKAANLEVTPKTLHKSGDKIKLSLTGIAQPSEFDWLGWYNPPDSDHNFFLGYKPLLTCERFQETGTCELDIPLVNMRAPYQFRAFRGKAVNVTDDTPVDEDGDPLPIPEELLAVSANVHFQNYNEPTQIHLALTSDSKEMRVMFVTRDFTTSFAKYGRTRYSMQAISETQMETYSQTDMCHAPANSSDGWRNPGVIHDAVMKNLVPGKRYYYQVGSDAEGWSDTYSFRMAKEDADETYALLFGDMGTTAPYKTYKLLQPESETTIRLMESDIRELQHKAVYISHIGDISYARGYAWLWDEFFHRIQPVASQAAYHVCIGNHEYDWPQQPWRPDWATKLYGTDGGGECGVPYSVRFNMPGNSTVPNSSTRISTRNMFYAHAVGVVHFLYICTETNFLPGSEQLAFIESNLKSVDRTKTPFVVVLGHRPMYTTSRDLKMGQLRALMIEHIEPLLVRYNVNLVLWGHVHKYERTCAIQNYTCADPEDSTKLPVHVIIGMGGQDYQVPWEPRPEHPDKLVFPQKEWSLFRSSEFGYVRLHATRSVLTLNYVGNHDGQIHDVLKISLVEEEEDDDGQFQGWFWALLGLAAVVGSVVALGSVVYVQTSGSLQSCGLVKEDELQVQQDSWAEMRR</sequence>
<keyword evidence="6" id="KW-0325">Glycoprotein</keyword>
<evidence type="ECO:0000256" key="5">
    <source>
        <dbReference type="ARBA" id="ARBA00022729"/>
    </source>
</evidence>
<dbReference type="CDD" id="cd00839">
    <property type="entry name" value="MPP_PAPs"/>
    <property type="match status" value="1"/>
</dbReference>
<keyword evidence="13" id="KW-1185">Reference proteome</keyword>
<keyword evidence="8" id="KW-0812">Transmembrane</keyword>
<dbReference type="GO" id="GO:0003993">
    <property type="term" value="F:acid phosphatase activity"/>
    <property type="evidence" value="ECO:0007669"/>
    <property type="project" value="UniProtKB-EC"/>
</dbReference>
<dbReference type="SUPFAM" id="SSF49363">
    <property type="entry name" value="Purple acid phosphatase, N-terminal domain"/>
    <property type="match status" value="1"/>
</dbReference>
<dbReference type="InterPro" id="IPR029052">
    <property type="entry name" value="Metallo-depent_PP-like"/>
</dbReference>
<dbReference type="PANTHER" id="PTHR45778">
    <property type="entry name" value="PURPLE ACID PHOSPHATASE-RELATED"/>
    <property type="match status" value="1"/>
</dbReference>
<evidence type="ECO:0000256" key="1">
    <source>
        <dbReference type="ARBA" id="ARBA00004613"/>
    </source>
</evidence>
<comment type="subcellular location">
    <subcellularLocation>
        <location evidence="1">Secreted</location>
    </subcellularLocation>
</comment>
<dbReference type="InterPro" id="IPR041792">
    <property type="entry name" value="MPP_PAP"/>
</dbReference>
<dbReference type="SUPFAM" id="SSF56300">
    <property type="entry name" value="Metallo-dependent phosphatases"/>
    <property type="match status" value="1"/>
</dbReference>
<organism evidence="12 13">
    <name type="scientific">Marchantia polymorpha subsp. ruderalis</name>
    <dbReference type="NCBI Taxonomy" id="1480154"/>
    <lineage>
        <taxon>Eukaryota</taxon>
        <taxon>Viridiplantae</taxon>
        <taxon>Streptophyta</taxon>
        <taxon>Embryophyta</taxon>
        <taxon>Marchantiophyta</taxon>
        <taxon>Marchantiopsida</taxon>
        <taxon>Marchantiidae</taxon>
        <taxon>Marchantiales</taxon>
        <taxon>Marchantiaceae</taxon>
        <taxon>Marchantia</taxon>
    </lineage>
</organism>
<keyword evidence="5 7" id="KW-0732">Signal</keyword>
<keyword evidence="7" id="KW-0378">Hydrolase</keyword>
<feature type="chain" id="PRO_5007948715" description="Purple acid phosphatase" evidence="7">
    <location>
        <begin position="25"/>
        <end position="649"/>
    </location>
</feature>